<organism evidence="3 4">
    <name type="scientific">Meloidogyne enterolobii</name>
    <name type="common">Root-knot nematode worm</name>
    <name type="synonym">Meloidogyne mayaguensis</name>
    <dbReference type="NCBI Taxonomy" id="390850"/>
    <lineage>
        <taxon>Eukaryota</taxon>
        <taxon>Metazoa</taxon>
        <taxon>Ecdysozoa</taxon>
        <taxon>Nematoda</taxon>
        <taxon>Chromadorea</taxon>
        <taxon>Rhabditida</taxon>
        <taxon>Tylenchina</taxon>
        <taxon>Tylenchomorpha</taxon>
        <taxon>Tylenchoidea</taxon>
        <taxon>Meloidogynidae</taxon>
        <taxon>Meloidogyninae</taxon>
        <taxon>Meloidogyne</taxon>
    </lineage>
</organism>
<sequence length="417" mass="49068">MGKRDVSVLSDIWSQILSNVFCTIILVFSRFFQRFCVFYSILGIKFEFSPIFRQLKMLSLPTEVQLDVLKCLNFNQLFAVKQTNFYFCSLINKYEEELARLKFKRITISDPGFPRVPSPYKSIKPKSGDFEFALNDQLKKKWQAAIDKSIPLLYNIEPDDGKSVSITTVDKKLDYFLNLPTFPKNIEEMIIVRCWLEQLFKCAFESADFYQNVFNPELINILFDNDKTLPLQFNTQKAILSAENKTFENVLKYALTHLSIAESLKIYLYLTYISFASAEISEQYTDILFNILINEGNRCPKICLEGFRFPRIYDLITEYIATSKDCSKMFACLIFNLATFPRFKLSDRAEKIWIKRLNNEDHINYQISNVYNPKVRFTFCNKYWNDGRIFYVKIRKIKKMDDKKMFFNGHAQKGSQS</sequence>
<gene>
    <name evidence="3" type="ORF">MENT_LOCUS5762</name>
</gene>
<feature type="transmembrane region" description="Helical" evidence="1">
    <location>
        <begin position="12"/>
        <end position="32"/>
    </location>
</feature>
<dbReference type="Proteomes" id="UP000580250">
    <property type="component" value="Unassembled WGS sequence"/>
</dbReference>
<evidence type="ECO:0000259" key="2">
    <source>
        <dbReference type="PROSITE" id="PS50181"/>
    </source>
</evidence>
<reference evidence="3 4" key="1">
    <citation type="submission" date="2020-08" db="EMBL/GenBank/DDBJ databases">
        <authorList>
            <person name="Koutsovoulos G."/>
            <person name="Danchin GJ E."/>
        </authorList>
    </citation>
    <scope>NUCLEOTIDE SEQUENCE [LARGE SCALE GENOMIC DNA]</scope>
</reference>
<dbReference type="InterPro" id="IPR036047">
    <property type="entry name" value="F-box-like_dom_sf"/>
</dbReference>
<dbReference type="InterPro" id="IPR001810">
    <property type="entry name" value="F-box_dom"/>
</dbReference>
<dbReference type="EMBL" id="CAJEWN010000021">
    <property type="protein sequence ID" value="CAD2138334.1"/>
    <property type="molecule type" value="Genomic_DNA"/>
</dbReference>
<keyword evidence="1" id="KW-0472">Membrane</keyword>
<comment type="caution">
    <text evidence="3">The sequence shown here is derived from an EMBL/GenBank/DDBJ whole genome shotgun (WGS) entry which is preliminary data.</text>
</comment>
<proteinExistence type="predicted"/>
<evidence type="ECO:0000313" key="3">
    <source>
        <dbReference type="EMBL" id="CAD2138334.1"/>
    </source>
</evidence>
<keyword evidence="1" id="KW-1133">Transmembrane helix</keyword>
<dbReference type="SUPFAM" id="SSF81383">
    <property type="entry name" value="F-box domain"/>
    <property type="match status" value="1"/>
</dbReference>
<evidence type="ECO:0000256" key="1">
    <source>
        <dbReference type="SAM" id="Phobius"/>
    </source>
</evidence>
<evidence type="ECO:0000313" key="4">
    <source>
        <dbReference type="Proteomes" id="UP000580250"/>
    </source>
</evidence>
<dbReference type="AlphaFoldDB" id="A0A6V7TZH2"/>
<protein>
    <recommendedName>
        <fullName evidence="2">F-box domain-containing protein</fullName>
    </recommendedName>
</protein>
<dbReference type="PROSITE" id="PS50181">
    <property type="entry name" value="FBOX"/>
    <property type="match status" value="1"/>
</dbReference>
<accession>A0A6V7TZH2</accession>
<keyword evidence="1" id="KW-0812">Transmembrane</keyword>
<name>A0A6V7TZH2_MELEN</name>
<feature type="domain" description="F-box" evidence="2">
    <location>
        <begin position="54"/>
        <end position="101"/>
    </location>
</feature>
<dbReference type="OrthoDB" id="5281164at2759"/>